<protein>
    <submittedName>
        <fullName evidence="1">Uncharacterized protein</fullName>
    </submittedName>
</protein>
<dbReference type="HOGENOM" id="CLU_2689176_0_0_1"/>
<name>M5BYE6_THACB</name>
<sequence>MNEAFKDAIAKKGNSQIKFLGLDRMALLRPDAHALSDCLHIQVGAGIFEGWSRYIWHLGDDMAGLGRSRFGRIRL</sequence>
<dbReference type="Proteomes" id="UP000012065">
    <property type="component" value="Unassembled WGS sequence"/>
</dbReference>
<evidence type="ECO:0000313" key="2">
    <source>
        <dbReference type="Proteomes" id="UP000012065"/>
    </source>
</evidence>
<evidence type="ECO:0000313" key="1">
    <source>
        <dbReference type="EMBL" id="CCO32653.1"/>
    </source>
</evidence>
<comment type="caution">
    <text evidence="1">The sequence shown here is derived from an EMBL/GenBank/DDBJ whole genome shotgun (WGS) entry which is preliminary data.</text>
</comment>
<proteinExistence type="predicted"/>
<dbReference type="AlphaFoldDB" id="M5BYE6"/>
<organism evidence="1 2">
    <name type="scientific">Thanatephorus cucumeris (strain AG1-IB / isolate 7/3/14)</name>
    <name type="common">Lettuce bottom rot fungus</name>
    <name type="synonym">Rhizoctonia solani</name>
    <dbReference type="NCBI Taxonomy" id="1108050"/>
    <lineage>
        <taxon>Eukaryota</taxon>
        <taxon>Fungi</taxon>
        <taxon>Dikarya</taxon>
        <taxon>Basidiomycota</taxon>
        <taxon>Agaricomycotina</taxon>
        <taxon>Agaricomycetes</taxon>
        <taxon>Cantharellales</taxon>
        <taxon>Ceratobasidiaceae</taxon>
        <taxon>Rhizoctonia</taxon>
        <taxon>Rhizoctonia solani AG-1</taxon>
    </lineage>
</organism>
<reference evidence="1 2" key="1">
    <citation type="journal article" date="2013" name="J. Biotechnol.">
        <title>Establishment and interpretation of the genome sequence of the phytopathogenic fungus Rhizoctonia solani AG1-IB isolate 7/3/14.</title>
        <authorList>
            <person name="Wibberg D.W."/>
            <person name="Jelonek L.J."/>
            <person name="Rupp O.R."/>
            <person name="Hennig M.H."/>
            <person name="Eikmeyer F.E."/>
            <person name="Goesmann A.G."/>
            <person name="Hartmann A.H."/>
            <person name="Borriss R.B."/>
            <person name="Grosch R.G."/>
            <person name="Puehler A.P."/>
            <person name="Schlueter A.S."/>
        </authorList>
    </citation>
    <scope>NUCLEOTIDE SEQUENCE [LARGE SCALE GENOMIC DNA]</scope>
    <source>
        <strain evidence="2">AG1-IB / isolate 7/3/14</strain>
    </source>
</reference>
<dbReference type="EMBL" id="CAOJ01010208">
    <property type="protein sequence ID" value="CCO32653.1"/>
    <property type="molecule type" value="Genomic_DNA"/>
</dbReference>
<accession>M5BYE6</accession>
<gene>
    <name evidence="1" type="ORF">BN14_06716</name>
</gene>